<keyword evidence="1" id="KW-1133">Transmembrane helix</keyword>
<dbReference type="RefSeq" id="WP_230276571.1">
    <property type="nucleotide sequence ID" value="NZ_JAJKFW010000061.1"/>
</dbReference>
<dbReference type="Proteomes" id="UP001430306">
    <property type="component" value="Unassembled WGS sequence"/>
</dbReference>
<reference evidence="2" key="1">
    <citation type="submission" date="2021-11" db="EMBL/GenBank/DDBJ databases">
        <title>Genome sequence.</title>
        <authorList>
            <person name="Sun Q."/>
        </authorList>
    </citation>
    <scope>NUCLEOTIDE SEQUENCE</scope>
    <source>
        <strain evidence="2">JC740</strain>
    </source>
</reference>
<gene>
    <name evidence="2" type="ORF">LOC71_21480</name>
</gene>
<evidence type="ECO:0008006" key="4">
    <source>
        <dbReference type="Google" id="ProtNLM"/>
    </source>
</evidence>
<evidence type="ECO:0000313" key="2">
    <source>
        <dbReference type="EMBL" id="MCC9644856.1"/>
    </source>
</evidence>
<organism evidence="2 3">
    <name type="scientific">Rhodopirellula halodulae</name>
    <dbReference type="NCBI Taxonomy" id="2894198"/>
    <lineage>
        <taxon>Bacteria</taxon>
        <taxon>Pseudomonadati</taxon>
        <taxon>Planctomycetota</taxon>
        <taxon>Planctomycetia</taxon>
        <taxon>Pirellulales</taxon>
        <taxon>Pirellulaceae</taxon>
        <taxon>Rhodopirellula</taxon>
    </lineage>
</organism>
<evidence type="ECO:0000313" key="3">
    <source>
        <dbReference type="Proteomes" id="UP001430306"/>
    </source>
</evidence>
<dbReference type="EMBL" id="JAJKFW010000061">
    <property type="protein sequence ID" value="MCC9644856.1"/>
    <property type="molecule type" value="Genomic_DNA"/>
</dbReference>
<name>A0ABS8NMW8_9BACT</name>
<comment type="caution">
    <text evidence="2">The sequence shown here is derived from an EMBL/GenBank/DDBJ whole genome shotgun (WGS) entry which is preliminary data.</text>
</comment>
<sequence length="1269" mass="137062">MRRKAARDFDLDAKFGVMERSQENRTRRRREGRLRRRRTVVLVLLVFAVLSIAAMPSLVSHSPIGRSLLVGTLDSYDLDAEVDSVQLGWLTPLQIRGLKLSGRRSDSQVAVDELQTSLSIGDFWSGDPQSGRFGEILLRGVNVTCTVEDGITSLENDLQTLLAPSNEPSQIVPEGVVKLQDITVDVTNAGTNQTWKLSQSHAVATLDPVWLDVTFDGVLSQPGGGDGSMAGHLKSAMQPTATSTDAEQLWVEINAESLPLSVLTLVQRRFPQSELPTAITGDVSGQTQLTLSASGEPNVSLRQFQVRNLIAADMQTGKRLWNNELASFNGDLQLSGGRVYARQVDAKTDFANVQMNGSFPDSVSLAGTATNPLAWLNQVDATARVQIDLPRLRRALPELMPLREGVQLKAGVVDARIEPIVGAPANASLQRQARRRRLLVRTGVIEATSKQGDVRIAPVDAVAVVASDAQHLFAEEFQLQGPFAAINGQGDLRNGSANVDVNFGKLARILRPLIDLDERRLEGNVQGALTWNAQPDGLWRLRGDGQMTGVAIELNPGQSFEPSSLQSNLDVTGRWQAQGGYLSELTGGRLSLVGKGLELDVELVQSISGLDAERLIPLRMNGQGQINAVAQLLSPWIPSPYELTEGGFRFHARGGVSQSGAALLESADAQLTSVEVPVSNQIWEQQLVKLHFDGKASYPQNDVIIRSLTVAGDAASAAVQGEWIGGMTDIEVAWQAELERLQTSMRERIAQGSSQTRLSNLNQASSVRSVAYRDDNATSPDSEWLLKGKMEGNVVATGDAAVLFLDSHLTGRGFELVETQPAASRNVRPVQRVVWSEPNLKVDGRAEWKINDSALQSKSLQIAGDWFASTLGGTIQWKGDQQTVQLEGPANFKMDEVAKRLSLLTGTSIVAVGVHPTPLKLEYSQVGDQPSKFRINGSLGWESVDAAGMWFGPSSVPFNMTESVVSIAPSTIPVLGPSRSMTPRYGPQVAPLDYDANDPSTFQTSVDPSASYGKLLLAGDVHYRPAIWIDLKPGPVAKNVKLTPEITGKWLKYVAPIASDAALIDGTFSATVETGMVSIDDPRQSVIRGRLDVDQVRMNAGPLADQVIAGARQLQAMAAIGSRVNPPRSGRTLITMPAQTIEFNVAGGAVDHRALLLEIDRAKVTTSGRVTMDGQLDLIAQIPLDASWIGNDLSFLTGQTITVPVGGTLDRPRLDSSGIQRIVADMGTRAAQEAGANFLQEQIGRGQQQLEDSLNKGFEKLRIDKLFGR</sequence>
<proteinExistence type="predicted"/>
<evidence type="ECO:0000256" key="1">
    <source>
        <dbReference type="SAM" id="Phobius"/>
    </source>
</evidence>
<feature type="transmembrane region" description="Helical" evidence="1">
    <location>
        <begin position="39"/>
        <end position="59"/>
    </location>
</feature>
<keyword evidence="3" id="KW-1185">Reference proteome</keyword>
<accession>A0ABS8NMW8</accession>
<keyword evidence="1" id="KW-0812">Transmembrane</keyword>
<protein>
    <recommendedName>
        <fullName evidence="4">AsmA-like C-terminal domain-containing protein</fullName>
    </recommendedName>
</protein>
<keyword evidence="1" id="KW-0472">Membrane</keyword>